<evidence type="ECO:0000256" key="3">
    <source>
        <dbReference type="SAM" id="SignalP"/>
    </source>
</evidence>
<dbReference type="InterPro" id="IPR002350">
    <property type="entry name" value="Kazal_dom"/>
</dbReference>
<dbReference type="Proteomes" id="UP000054560">
    <property type="component" value="Unassembled WGS sequence"/>
</dbReference>
<dbReference type="Gene3D" id="3.30.60.30">
    <property type="match status" value="1"/>
</dbReference>
<dbReference type="InterPro" id="IPR036058">
    <property type="entry name" value="Kazal_dom_sf"/>
</dbReference>
<reference evidence="6 7" key="1">
    <citation type="submission" date="2011-02" db="EMBL/GenBank/DDBJ databases">
        <title>The Genome Sequence of Sphaeroforma arctica JP610.</title>
        <authorList>
            <consortium name="The Broad Institute Genome Sequencing Platform"/>
            <person name="Russ C."/>
            <person name="Cuomo C."/>
            <person name="Young S.K."/>
            <person name="Zeng Q."/>
            <person name="Gargeya S."/>
            <person name="Alvarado L."/>
            <person name="Berlin A."/>
            <person name="Chapman S.B."/>
            <person name="Chen Z."/>
            <person name="Freedman E."/>
            <person name="Gellesch M."/>
            <person name="Goldberg J."/>
            <person name="Griggs A."/>
            <person name="Gujja S."/>
            <person name="Heilman E."/>
            <person name="Heiman D."/>
            <person name="Howarth C."/>
            <person name="Mehta T."/>
            <person name="Neiman D."/>
            <person name="Pearson M."/>
            <person name="Roberts A."/>
            <person name="Saif S."/>
            <person name="Shea T."/>
            <person name="Shenoy N."/>
            <person name="Sisk P."/>
            <person name="Stolte C."/>
            <person name="Sykes S."/>
            <person name="White J."/>
            <person name="Yandava C."/>
            <person name="Burger G."/>
            <person name="Gray M.W."/>
            <person name="Holland P.W.H."/>
            <person name="King N."/>
            <person name="Lang F.B.F."/>
            <person name="Roger A.J."/>
            <person name="Ruiz-Trillo I."/>
            <person name="Haas B."/>
            <person name="Nusbaum C."/>
            <person name="Birren B."/>
        </authorList>
    </citation>
    <scope>NUCLEOTIDE SEQUENCE [LARGE SCALE GENOMIC DNA]</scope>
    <source>
        <strain evidence="6 7">JP610</strain>
    </source>
</reference>
<gene>
    <name evidence="6" type="ORF">SARC_01753</name>
</gene>
<accession>A0A0L0GB24</accession>
<evidence type="ECO:0008006" key="8">
    <source>
        <dbReference type="Google" id="ProtNLM"/>
    </source>
</evidence>
<feature type="region of interest" description="Disordered" evidence="1">
    <location>
        <begin position="267"/>
        <end position="294"/>
    </location>
</feature>
<feature type="compositionally biased region" description="Low complexity" evidence="1">
    <location>
        <begin position="235"/>
        <end position="246"/>
    </location>
</feature>
<name>A0A0L0GB24_9EUKA</name>
<protein>
    <recommendedName>
        <fullName evidence="8">Kazal-like domain-containing protein</fullName>
    </recommendedName>
</protein>
<feature type="domain" description="VWFC" evidence="4">
    <location>
        <begin position="42"/>
        <end position="106"/>
    </location>
</feature>
<dbReference type="PROSITE" id="PS51465">
    <property type="entry name" value="KAZAL_2"/>
    <property type="match status" value="1"/>
</dbReference>
<dbReference type="SUPFAM" id="SSF100895">
    <property type="entry name" value="Kazal-type serine protease inhibitors"/>
    <property type="match status" value="1"/>
</dbReference>
<organism evidence="6 7">
    <name type="scientific">Sphaeroforma arctica JP610</name>
    <dbReference type="NCBI Taxonomy" id="667725"/>
    <lineage>
        <taxon>Eukaryota</taxon>
        <taxon>Ichthyosporea</taxon>
        <taxon>Ichthyophonida</taxon>
        <taxon>Sphaeroforma</taxon>
    </lineage>
</organism>
<evidence type="ECO:0000256" key="1">
    <source>
        <dbReference type="SAM" id="MobiDB-lite"/>
    </source>
</evidence>
<keyword evidence="2" id="KW-0472">Membrane</keyword>
<keyword evidence="2" id="KW-0812">Transmembrane</keyword>
<evidence type="ECO:0000313" key="7">
    <source>
        <dbReference type="Proteomes" id="UP000054560"/>
    </source>
</evidence>
<evidence type="ECO:0000256" key="2">
    <source>
        <dbReference type="SAM" id="Phobius"/>
    </source>
</evidence>
<dbReference type="Pfam" id="PF07648">
    <property type="entry name" value="Kazal_2"/>
    <property type="match status" value="1"/>
</dbReference>
<feature type="transmembrane region" description="Helical" evidence="2">
    <location>
        <begin position="190"/>
        <end position="212"/>
    </location>
</feature>
<feature type="domain" description="Kazal-like" evidence="5">
    <location>
        <begin position="106"/>
        <end position="162"/>
    </location>
</feature>
<dbReference type="PROSITE" id="PS50184">
    <property type="entry name" value="VWFC_2"/>
    <property type="match status" value="1"/>
</dbReference>
<evidence type="ECO:0000259" key="5">
    <source>
        <dbReference type="PROSITE" id="PS51465"/>
    </source>
</evidence>
<proteinExistence type="predicted"/>
<dbReference type="InterPro" id="IPR001007">
    <property type="entry name" value="VWF_dom"/>
</dbReference>
<dbReference type="CDD" id="cd00104">
    <property type="entry name" value="KAZAL_FS"/>
    <property type="match status" value="1"/>
</dbReference>
<feature type="region of interest" description="Disordered" evidence="1">
    <location>
        <begin position="164"/>
        <end position="186"/>
    </location>
</feature>
<keyword evidence="2" id="KW-1133">Transmembrane helix</keyword>
<feature type="compositionally biased region" description="Basic and acidic residues" evidence="1">
    <location>
        <begin position="216"/>
        <end position="234"/>
    </location>
</feature>
<feature type="region of interest" description="Disordered" evidence="1">
    <location>
        <begin position="216"/>
        <end position="252"/>
    </location>
</feature>
<evidence type="ECO:0000259" key="4">
    <source>
        <dbReference type="PROSITE" id="PS50184"/>
    </source>
</evidence>
<keyword evidence="7" id="KW-1185">Reference proteome</keyword>
<dbReference type="RefSeq" id="XP_014159996.1">
    <property type="nucleotide sequence ID" value="XM_014304521.1"/>
</dbReference>
<dbReference type="AlphaFoldDB" id="A0A0L0GB24"/>
<feature type="chain" id="PRO_5005538817" description="Kazal-like domain-containing protein" evidence="3">
    <location>
        <begin position="22"/>
        <end position="294"/>
    </location>
</feature>
<dbReference type="EMBL" id="KQ241668">
    <property type="protein sequence ID" value="KNC86094.1"/>
    <property type="molecule type" value="Genomic_DNA"/>
</dbReference>
<feature type="signal peptide" evidence="3">
    <location>
        <begin position="1"/>
        <end position="21"/>
    </location>
</feature>
<keyword evidence="3" id="KW-0732">Signal</keyword>
<evidence type="ECO:0000313" key="6">
    <source>
        <dbReference type="EMBL" id="KNC86094.1"/>
    </source>
</evidence>
<dbReference type="GeneID" id="25902257"/>
<sequence length="294" mass="31301">MLCRTLAVFLAVATAFSSGTSLNHLSKRQSTVTGDTALQGNPVCAMDGETYGEGETWTTTCMTCFCQVIKGHPDHVCYSTTPCVVKTCKDGKQKYKALGSCCDECISNEEYCSITNQGCNPNTGTPVCSASGITYPTQCAFTRQNCLAGHVDSIAHGGACAQPTTSTAENQQENTTTTTTESSSGSNDSVLFISITVLLVLCLVVVLAGIAWKRTKNDEKQTRREQLFGDRYSSHSDNSSYASSLSGTNSTYGNSTVNMESIIASSMKDEVEPDPVIANDEPQKTEEATVTASI</sequence>